<dbReference type="GO" id="GO:0006355">
    <property type="term" value="P:regulation of DNA-templated transcription"/>
    <property type="evidence" value="ECO:0007669"/>
    <property type="project" value="UniProtKB-ARBA"/>
</dbReference>
<dbReference type="PROSITE" id="PS50956">
    <property type="entry name" value="HTH_ASNC_2"/>
    <property type="match status" value="1"/>
</dbReference>
<dbReference type="InterPro" id="IPR000485">
    <property type="entry name" value="AsnC-type_HTH_dom"/>
</dbReference>
<accession>A0A4Y8MK87</accession>
<keyword evidence="3" id="KW-0804">Transcription</keyword>
<dbReference type="SUPFAM" id="SSF54909">
    <property type="entry name" value="Dimeric alpha+beta barrel"/>
    <property type="match status" value="1"/>
</dbReference>
<proteinExistence type="predicted"/>
<dbReference type="GO" id="GO:0005829">
    <property type="term" value="C:cytosol"/>
    <property type="evidence" value="ECO:0007669"/>
    <property type="project" value="TreeGrafter"/>
</dbReference>
<name>A0A4Y8MK87_9BURK</name>
<dbReference type="PANTHER" id="PTHR30154">
    <property type="entry name" value="LEUCINE-RESPONSIVE REGULATORY PROTEIN"/>
    <property type="match status" value="1"/>
</dbReference>
<evidence type="ECO:0000256" key="2">
    <source>
        <dbReference type="ARBA" id="ARBA00023125"/>
    </source>
</evidence>
<dbReference type="InterPro" id="IPR019888">
    <property type="entry name" value="Tscrpt_reg_AsnC-like"/>
</dbReference>
<comment type="caution">
    <text evidence="5">The sequence shown here is derived from an EMBL/GenBank/DDBJ whole genome shotgun (WGS) entry which is preliminary data.</text>
</comment>
<organism evidence="5 6">
    <name type="scientific">Paraburkholderia dipogonis</name>
    <dbReference type="NCBI Taxonomy" id="1211383"/>
    <lineage>
        <taxon>Bacteria</taxon>
        <taxon>Pseudomonadati</taxon>
        <taxon>Pseudomonadota</taxon>
        <taxon>Betaproteobacteria</taxon>
        <taxon>Burkholderiales</taxon>
        <taxon>Burkholderiaceae</taxon>
        <taxon>Paraburkholderia</taxon>
    </lineage>
</organism>
<dbReference type="Gene3D" id="1.10.10.10">
    <property type="entry name" value="Winged helix-like DNA-binding domain superfamily/Winged helix DNA-binding domain"/>
    <property type="match status" value="1"/>
</dbReference>
<keyword evidence="2" id="KW-0238">DNA-binding</keyword>
<dbReference type="Pfam" id="PF13412">
    <property type="entry name" value="HTH_24"/>
    <property type="match status" value="1"/>
</dbReference>
<dbReference type="GO" id="GO:0043565">
    <property type="term" value="F:sequence-specific DNA binding"/>
    <property type="evidence" value="ECO:0007669"/>
    <property type="project" value="InterPro"/>
</dbReference>
<gene>
    <name evidence="5" type="ORF">E2553_41405</name>
</gene>
<dbReference type="RefSeq" id="WP_134466351.1">
    <property type="nucleotide sequence ID" value="NZ_JBHMFL010000148.1"/>
</dbReference>
<dbReference type="EMBL" id="SNVI01000005">
    <property type="protein sequence ID" value="TFE37834.1"/>
    <property type="molecule type" value="Genomic_DNA"/>
</dbReference>
<dbReference type="InterPro" id="IPR011991">
    <property type="entry name" value="ArsR-like_HTH"/>
</dbReference>
<dbReference type="PRINTS" id="PR00033">
    <property type="entry name" value="HTHASNC"/>
</dbReference>
<dbReference type="InterPro" id="IPR036388">
    <property type="entry name" value="WH-like_DNA-bd_sf"/>
</dbReference>
<sequence length="158" mass="17836">MKLDRVDVRILQALQQDAHVKAVDLAESLGLSLSPFYRRVRLLEERGIIKGHVTLLDQEKAGFPVSAYVSVAVDKKSAPLLNGFEKAIANFVEVMECYLMTGTFDYMLRVVAPDIAGLERFVMEKLTKIDGVRDINTSIALRRVHYKTILPVCIREED</sequence>
<dbReference type="SUPFAM" id="SSF46785">
    <property type="entry name" value="Winged helix' DNA-binding domain"/>
    <property type="match status" value="1"/>
</dbReference>
<dbReference type="GO" id="GO:0043200">
    <property type="term" value="P:response to amino acid"/>
    <property type="evidence" value="ECO:0007669"/>
    <property type="project" value="TreeGrafter"/>
</dbReference>
<dbReference type="Proteomes" id="UP000297385">
    <property type="component" value="Unassembled WGS sequence"/>
</dbReference>
<protein>
    <submittedName>
        <fullName evidence="5">Lrp/AsnC family transcriptional regulator</fullName>
    </submittedName>
</protein>
<dbReference type="CDD" id="cd00090">
    <property type="entry name" value="HTH_ARSR"/>
    <property type="match status" value="1"/>
</dbReference>
<dbReference type="InterPro" id="IPR019887">
    <property type="entry name" value="Tscrpt_reg_AsnC/Lrp_C"/>
</dbReference>
<keyword evidence="1" id="KW-0805">Transcription regulation</keyword>
<dbReference type="InterPro" id="IPR011008">
    <property type="entry name" value="Dimeric_a/b-barrel"/>
</dbReference>
<dbReference type="AlphaFoldDB" id="A0A4Y8MK87"/>
<reference evidence="5 6" key="1">
    <citation type="submission" date="2019-03" db="EMBL/GenBank/DDBJ databases">
        <title>Complete Genome Sequence of Paraburkholderia dipogonis ICMP 19430T, a Nitrogen-fixing Symbiont of the South African Invasive Legume Dipogon lignosus in New Zealand.</title>
        <authorList>
            <person name="De Meyer S.E."/>
        </authorList>
    </citation>
    <scope>NUCLEOTIDE SEQUENCE [LARGE SCALE GENOMIC DNA]</scope>
    <source>
        <strain evidence="5 6">ICMP 19430</strain>
    </source>
</reference>
<evidence type="ECO:0000313" key="6">
    <source>
        <dbReference type="Proteomes" id="UP000297385"/>
    </source>
</evidence>
<feature type="domain" description="HTH asnC-type" evidence="4">
    <location>
        <begin position="3"/>
        <end position="64"/>
    </location>
</feature>
<dbReference type="SMART" id="SM00344">
    <property type="entry name" value="HTH_ASNC"/>
    <property type="match status" value="1"/>
</dbReference>
<evidence type="ECO:0000256" key="1">
    <source>
        <dbReference type="ARBA" id="ARBA00023015"/>
    </source>
</evidence>
<dbReference type="PANTHER" id="PTHR30154:SF34">
    <property type="entry name" value="TRANSCRIPTIONAL REGULATOR AZLB"/>
    <property type="match status" value="1"/>
</dbReference>
<evidence type="ECO:0000313" key="5">
    <source>
        <dbReference type="EMBL" id="TFE37834.1"/>
    </source>
</evidence>
<dbReference type="Pfam" id="PF01037">
    <property type="entry name" value="AsnC_trans_reg"/>
    <property type="match status" value="1"/>
</dbReference>
<dbReference type="GeneID" id="97310722"/>
<dbReference type="Gene3D" id="3.30.70.920">
    <property type="match status" value="1"/>
</dbReference>
<evidence type="ECO:0000256" key="3">
    <source>
        <dbReference type="ARBA" id="ARBA00023163"/>
    </source>
</evidence>
<dbReference type="InterPro" id="IPR036390">
    <property type="entry name" value="WH_DNA-bd_sf"/>
</dbReference>
<evidence type="ECO:0000259" key="4">
    <source>
        <dbReference type="PROSITE" id="PS50956"/>
    </source>
</evidence>